<feature type="transmembrane region" description="Helical" evidence="1">
    <location>
        <begin position="12"/>
        <end position="30"/>
    </location>
</feature>
<feature type="transmembrane region" description="Helical" evidence="1">
    <location>
        <begin position="42"/>
        <end position="61"/>
    </location>
</feature>
<protein>
    <submittedName>
        <fullName evidence="2">Uncharacterized protein</fullName>
    </submittedName>
</protein>
<gene>
    <name evidence="2" type="ORF">I7X13_08620</name>
</gene>
<sequence length="219" mass="25376">MTDLFHLSLQQLVMRLTMVPVLVAGIIGLIRFRQLPLNLRYLTALVGFILPMNVLAFVFMIQHRNNMFLMPVYMVGEFTLLALVFRHTLQSPTFTRAVPWLVGGFAAYVLFDSLAPGALAQFRPGQQVVQGTLVLGLVGLYFRKLLRELRVLQLRREPMFWVSAGLLIYYLGYLQIAIFSNYLLHYSHQLNANVWMIHSFLFIMLYSCYSLALWLPRRK</sequence>
<keyword evidence="1" id="KW-0472">Membrane</keyword>
<keyword evidence="3" id="KW-1185">Reference proteome</keyword>
<evidence type="ECO:0000313" key="3">
    <source>
        <dbReference type="Proteomes" id="UP000625631"/>
    </source>
</evidence>
<dbReference type="EMBL" id="JAEDAE010000003">
    <property type="protein sequence ID" value="MBH8558107.1"/>
    <property type="molecule type" value="Genomic_DNA"/>
</dbReference>
<keyword evidence="1" id="KW-1133">Transmembrane helix</keyword>
<feature type="transmembrane region" description="Helical" evidence="1">
    <location>
        <begin position="67"/>
        <end position="85"/>
    </location>
</feature>
<feature type="transmembrane region" description="Helical" evidence="1">
    <location>
        <begin position="128"/>
        <end position="146"/>
    </location>
</feature>
<organism evidence="2 3">
    <name type="scientific">Hymenobacter negativus</name>
    <dbReference type="NCBI Taxonomy" id="2795026"/>
    <lineage>
        <taxon>Bacteria</taxon>
        <taxon>Pseudomonadati</taxon>
        <taxon>Bacteroidota</taxon>
        <taxon>Cytophagia</taxon>
        <taxon>Cytophagales</taxon>
        <taxon>Hymenobacteraceae</taxon>
        <taxon>Hymenobacter</taxon>
    </lineage>
</organism>
<feature type="transmembrane region" description="Helical" evidence="1">
    <location>
        <begin position="97"/>
        <end position="122"/>
    </location>
</feature>
<dbReference type="RefSeq" id="WP_198075173.1">
    <property type="nucleotide sequence ID" value="NZ_JAEDAE010000003.1"/>
</dbReference>
<evidence type="ECO:0000256" key="1">
    <source>
        <dbReference type="SAM" id="Phobius"/>
    </source>
</evidence>
<name>A0ABS0Q6A2_9BACT</name>
<keyword evidence="1" id="KW-0812">Transmembrane</keyword>
<feature type="transmembrane region" description="Helical" evidence="1">
    <location>
        <begin position="158"/>
        <end position="183"/>
    </location>
</feature>
<feature type="transmembrane region" description="Helical" evidence="1">
    <location>
        <begin position="195"/>
        <end position="215"/>
    </location>
</feature>
<reference evidence="2 3" key="1">
    <citation type="submission" date="2020-12" db="EMBL/GenBank/DDBJ databases">
        <title>Hymenobacter sp.</title>
        <authorList>
            <person name="Kim M.K."/>
        </authorList>
    </citation>
    <scope>NUCLEOTIDE SEQUENCE [LARGE SCALE GENOMIC DNA]</scope>
    <source>
        <strain evidence="2 3">BT442</strain>
    </source>
</reference>
<evidence type="ECO:0000313" key="2">
    <source>
        <dbReference type="EMBL" id="MBH8558107.1"/>
    </source>
</evidence>
<comment type="caution">
    <text evidence="2">The sequence shown here is derived from an EMBL/GenBank/DDBJ whole genome shotgun (WGS) entry which is preliminary data.</text>
</comment>
<accession>A0ABS0Q6A2</accession>
<proteinExistence type="predicted"/>
<dbReference type="Proteomes" id="UP000625631">
    <property type="component" value="Unassembled WGS sequence"/>
</dbReference>